<sequence length="97" mass="11045">MIKRERQLELPELPPSVHPRHPIRFTAEYALDGHLLQLMRPLHQDDWPHGKHHVGFADHPFQTPPALGICSNPSLAALPRFQNLVNTALQPHIGFKT</sequence>
<evidence type="ECO:0000313" key="1">
    <source>
        <dbReference type="EMBL" id="GJC90977.1"/>
    </source>
</evidence>
<reference evidence="1 2" key="1">
    <citation type="submission" date="2021-07" db="EMBL/GenBank/DDBJ databases">
        <title>Genome data of Colletotrichum spaethianum.</title>
        <authorList>
            <person name="Utami Y.D."/>
            <person name="Hiruma K."/>
        </authorList>
    </citation>
    <scope>NUCLEOTIDE SEQUENCE [LARGE SCALE GENOMIC DNA]</scope>
    <source>
        <strain evidence="1 2">MAFF 242679</strain>
    </source>
</reference>
<protein>
    <submittedName>
        <fullName evidence="1">Uncharacterized protein</fullName>
    </submittedName>
</protein>
<accession>A0AA37H322</accession>
<evidence type="ECO:0000313" key="2">
    <source>
        <dbReference type="Proteomes" id="UP001055172"/>
    </source>
</evidence>
<name>A0AA37H322_9PEZI</name>
<proteinExistence type="predicted"/>
<keyword evidence="2" id="KW-1185">Reference proteome</keyword>
<gene>
    <name evidence="1" type="ORF">ColLi_13815</name>
</gene>
<organism evidence="1 2">
    <name type="scientific">Colletotrichum liriopes</name>
    <dbReference type="NCBI Taxonomy" id="708192"/>
    <lineage>
        <taxon>Eukaryota</taxon>
        <taxon>Fungi</taxon>
        <taxon>Dikarya</taxon>
        <taxon>Ascomycota</taxon>
        <taxon>Pezizomycotina</taxon>
        <taxon>Sordariomycetes</taxon>
        <taxon>Hypocreomycetidae</taxon>
        <taxon>Glomerellales</taxon>
        <taxon>Glomerellaceae</taxon>
        <taxon>Colletotrichum</taxon>
        <taxon>Colletotrichum spaethianum species complex</taxon>
    </lineage>
</organism>
<dbReference type="AlphaFoldDB" id="A0AA37H322"/>
<dbReference type="EMBL" id="BPPX01000064">
    <property type="protein sequence ID" value="GJC90977.1"/>
    <property type="molecule type" value="Genomic_DNA"/>
</dbReference>
<comment type="caution">
    <text evidence="1">The sequence shown here is derived from an EMBL/GenBank/DDBJ whole genome shotgun (WGS) entry which is preliminary data.</text>
</comment>
<dbReference type="Proteomes" id="UP001055172">
    <property type="component" value="Unassembled WGS sequence"/>
</dbReference>